<keyword evidence="2" id="KW-0479">Metal-binding</keyword>
<dbReference type="EnsemblMetazoa" id="XM_029492291.1">
    <property type="protein sequence ID" value="XP_029348151.1"/>
    <property type="gene ID" value="LOC115034821"/>
</dbReference>
<evidence type="ECO:0000259" key="7">
    <source>
        <dbReference type="Pfam" id="PF04937"/>
    </source>
</evidence>
<dbReference type="AlphaFoldDB" id="A0A8R2JVT7"/>
<evidence type="ECO:0000256" key="6">
    <source>
        <dbReference type="SAM" id="MobiDB-lite"/>
    </source>
</evidence>
<keyword evidence="4" id="KW-0862">Zinc</keyword>
<evidence type="ECO:0000259" key="8">
    <source>
        <dbReference type="Pfam" id="PF05699"/>
    </source>
</evidence>
<dbReference type="PANTHER" id="PTHR46481:SF10">
    <property type="entry name" value="ZINC FINGER BED DOMAIN-CONTAINING PROTEIN 39"/>
    <property type="match status" value="1"/>
</dbReference>
<organism evidence="9 10">
    <name type="scientific">Acyrthosiphon pisum</name>
    <name type="common">Pea aphid</name>
    <dbReference type="NCBI Taxonomy" id="7029"/>
    <lineage>
        <taxon>Eukaryota</taxon>
        <taxon>Metazoa</taxon>
        <taxon>Ecdysozoa</taxon>
        <taxon>Arthropoda</taxon>
        <taxon>Hexapoda</taxon>
        <taxon>Insecta</taxon>
        <taxon>Pterygota</taxon>
        <taxon>Neoptera</taxon>
        <taxon>Paraneoptera</taxon>
        <taxon>Hemiptera</taxon>
        <taxon>Sternorrhyncha</taxon>
        <taxon>Aphidomorpha</taxon>
        <taxon>Aphidoidea</taxon>
        <taxon>Aphididae</taxon>
        <taxon>Macrosiphini</taxon>
        <taxon>Acyrthosiphon</taxon>
    </lineage>
</organism>
<evidence type="ECO:0000256" key="4">
    <source>
        <dbReference type="ARBA" id="ARBA00022833"/>
    </source>
</evidence>
<evidence type="ECO:0000313" key="10">
    <source>
        <dbReference type="Proteomes" id="UP000007819"/>
    </source>
</evidence>
<feature type="region of interest" description="Disordered" evidence="6">
    <location>
        <begin position="73"/>
        <end position="104"/>
    </location>
</feature>
<evidence type="ECO:0000256" key="2">
    <source>
        <dbReference type="ARBA" id="ARBA00022723"/>
    </source>
</evidence>
<proteinExistence type="predicted"/>
<sequence length="653" mass="74133">MPLVSTSKKPKGEICLYYSPTNGNVNQFVCNFCKSATFYRNATRMKHHLCNCLKCPKELRQKLKKKKINTPWNASATLSSSPTPTNKSDQSTSETTTSTSIDNIYNSEEEDGNLIYRETGSHNLPKTVEEEVIVSQSTPKKIYQPLLKGFIDKMTNTEQEHLEALLARAIYASGSPLSILENPYWKNFFKTIRPSFIVPSRNEGVINIIITIPEPVFIKSIDTEDHRHTGEHMCKIMEEIIEKYGALKFFTVTTDNAKNMRKACKLLEQKYPHLSSYGCLAHTLNLMIGDIRKLVSVKKYIDDVCEIIKTIRGHTVLLSKFTKIGKENNIITTLKLPVITRWGSVVLSLKSMLQCKTILRIIAVSEDVGQLPEPMKRKLRDDIFWVKILKLTNLLESILHEISKSFNDNLPEAPISKIDQEKIIEVFEHRRKFALKPIHLAADILNCGSIGSNITDQEQVEAMQFICKVAEDLNYSQGEISAILIDLAKYRAKEGLWQNSFIWISAKDIEPALWWKGICGSSCLSSIAHRILSNPATSAATERSFSTQGFIHSKRRNRLLNSRIDKLTFVKQNLKFCSDVHVKVDSKNVDNLSVNVDTLNQTNYETEIIEVEQTTRAEQINETRSNEESSLEEEDIINLLEGNEDVSTSDSDF</sequence>
<dbReference type="OrthoDB" id="6630707at2759"/>
<dbReference type="SUPFAM" id="SSF53098">
    <property type="entry name" value="Ribonuclease H-like"/>
    <property type="match status" value="1"/>
</dbReference>
<dbReference type="Pfam" id="PF05699">
    <property type="entry name" value="Dimer_Tnp_hAT"/>
    <property type="match status" value="1"/>
</dbReference>
<evidence type="ECO:0000313" key="9">
    <source>
        <dbReference type="EnsemblMetazoa" id="XP_029348151.1"/>
    </source>
</evidence>
<dbReference type="GeneID" id="115034821"/>
<reference evidence="10" key="1">
    <citation type="submission" date="2010-06" db="EMBL/GenBank/DDBJ databases">
        <authorList>
            <person name="Jiang H."/>
            <person name="Abraham K."/>
            <person name="Ali S."/>
            <person name="Alsbrooks S.L."/>
            <person name="Anim B.N."/>
            <person name="Anosike U.S."/>
            <person name="Attaway T."/>
            <person name="Bandaranaike D.P."/>
            <person name="Battles P.K."/>
            <person name="Bell S.N."/>
            <person name="Bell A.V."/>
            <person name="Beltran B."/>
            <person name="Bickham C."/>
            <person name="Bustamante Y."/>
            <person name="Caleb T."/>
            <person name="Canada A."/>
            <person name="Cardenas V."/>
            <person name="Carter K."/>
            <person name="Chacko J."/>
            <person name="Chandrabose M.N."/>
            <person name="Chavez D."/>
            <person name="Chavez A."/>
            <person name="Chen L."/>
            <person name="Chu H.-S."/>
            <person name="Claassen K.J."/>
            <person name="Cockrell R."/>
            <person name="Collins M."/>
            <person name="Cooper J.A."/>
            <person name="Cree A."/>
            <person name="Curry S.M."/>
            <person name="Da Y."/>
            <person name="Dao M.D."/>
            <person name="Das B."/>
            <person name="Davila M.-L."/>
            <person name="Davy-Carroll L."/>
            <person name="Denson S."/>
            <person name="Dinh H."/>
            <person name="Ebong V.E."/>
            <person name="Edwards J.R."/>
            <person name="Egan A."/>
            <person name="El-Daye J."/>
            <person name="Escobedo L."/>
            <person name="Fernandez S."/>
            <person name="Fernando P.R."/>
            <person name="Flagg N."/>
            <person name="Forbes L.D."/>
            <person name="Fowler R.G."/>
            <person name="Fu Q."/>
            <person name="Gabisi R.A."/>
            <person name="Ganer J."/>
            <person name="Garbino Pronczuk A."/>
            <person name="Garcia R.M."/>
            <person name="Garner T."/>
            <person name="Garrett T.E."/>
            <person name="Gonzalez D.A."/>
            <person name="Hamid H."/>
            <person name="Hawkins E.S."/>
            <person name="Hirani K."/>
            <person name="Hogues M.E."/>
            <person name="Hollins B."/>
            <person name="Hsiao C.-H."/>
            <person name="Jabil R."/>
            <person name="James M.L."/>
            <person name="Jhangiani S.N."/>
            <person name="Johnson B."/>
            <person name="Johnson Q."/>
            <person name="Joshi V."/>
            <person name="Kalu J.B."/>
            <person name="Kam C."/>
            <person name="Kashfia A."/>
            <person name="Keebler J."/>
            <person name="Kisamo H."/>
            <person name="Kovar C.L."/>
            <person name="Lago L.A."/>
            <person name="Lai C.-Y."/>
            <person name="Laidlaw J."/>
            <person name="Lara F."/>
            <person name="Le T.-K."/>
            <person name="Lee S.L."/>
            <person name="Legall F.H."/>
            <person name="Lemon S.J."/>
            <person name="Lewis L.R."/>
            <person name="Li B."/>
            <person name="Liu Y."/>
            <person name="Liu Y.-S."/>
            <person name="Lopez J."/>
            <person name="Lozado R.J."/>
            <person name="Lu J."/>
            <person name="Madu R.C."/>
            <person name="Maheshwari M."/>
            <person name="Maheshwari R."/>
            <person name="Malloy K."/>
            <person name="Martinez E."/>
            <person name="Mathew T."/>
            <person name="Mercado I.C."/>
            <person name="Mercado C."/>
            <person name="Meyer B."/>
            <person name="Montgomery K."/>
            <person name="Morgan M.B."/>
            <person name="Munidasa M."/>
            <person name="Nazareth L.V."/>
            <person name="Nelson J."/>
            <person name="Ng B.M."/>
            <person name="Nguyen N.B."/>
            <person name="Nguyen P.Q."/>
            <person name="Nguyen T."/>
            <person name="Obregon M."/>
            <person name="Okwuonu G.O."/>
            <person name="Onwere C.G."/>
            <person name="Orozco G."/>
            <person name="Parra A."/>
            <person name="Patel S."/>
            <person name="Patil S."/>
            <person name="Perez A."/>
            <person name="Perez Y."/>
            <person name="Pham C."/>
            <person name="Primus E.L."/>
            <person name="Pu L.-L."/>
            <person name="Puazo M."/>
            <person name="Qin X."/>
            <person name="Quiroz J.B."/>
            <person name="Reese J."/>
            <person name="Richards S."/>
            <person name="Rives C.M."/>
            <person name="Robberts R."/>
            <person name="Ruiz S.J."/>
            <person name="Ruiz M.J."/>
            <person name="Santibanez J."/>
            <person name="Schneider B.W."/>
            <person name="Sisson I."/>
            <person name="Smith M."/>
            <person name="Sodergren E."/>
            <person name="Song X.-Z."/>
            <person name="Song B.B."/>
            <person name="Summersgill H."/>
            <person name="Thelus R."/>
            <person name="Thornton R.D."/>
            <person name="Trejos Z.Y."/>
            <person name="Usmani K."/>
            <person name="Vattathil S."/>
            <person name="Villasana D."/>
            <person name="Walker D.L."/>
            <person name="Wang S."/>
            <person name="Wang K."/>
            <person name="White C.S."/>
            <person name="Williams A.C."/>
            <person name="Williamson J."/>
            <person name="Wilson K."/>
            <person name="Woghiren I.O."/>
            <person name="Woodworth J.R."/>
            <person name="Worley K.C."/>
            <person name="Wright R.A."/>
            <person name="Wu W."/>
            <person name="Young L."/>
            <person name="Zhang L."/>
            <person name="Zhang J."/>
            <person name="Zhu Y."/>
            <person name="Muzny D.M."/>
            <person name="Weinstock G."/>
            <person name="Gibbs R.A."/>
        </authorList>
    </citation>
    <scope>NUCLEOTIDE SEQUENCE [LARGE SCALE GENOMIC DNA]</scope>
    <source>
        <strain evidence="10">LSR1</strain>
    </source>
</reference>
<dbReference type="KEGG" id="api:115034821"/>
<comment type="subcellular location">
    <subcellularLocation>
        <location evidence="1">Nucleus</location>
    </subcellularLocation>
</comment>
<feature type="compositionally biased region" description="Low complexity" evidence="6">
    <location>
        <begin position="74"/>
        <end position="100"/>
    </location>
</feature>
<protein>
    <recommendedName>
        <fullName evidence="11">Zinc finger bed domain-containing protein 1-like</fullName>
    </recommendedName>
</protein>
<evidence type="ECO:0008006" key="11">
    <source>
        <dbReference type="Google" id="ProtNLM"/>
    </source>
</evidence>
<evidence type="ECO:0000256" key="1">
    <source>
        <dbReference type="ARBA" id="ARBA00004123"/>
    </source>
</evidence>
<dbReference type="InterPro" id="IPR008906">
    <property type="entry name" value="HATC_C_dom"/>
</dbReference>
<dbReference type="GO" id="GO:0046983">
    <property type="term" value="F:protein dimerization activity"/>
    <property type="evidence" value="ECO:0007669"/>
    <property type="project" value="InterPro"/>
</dbReference>
<evidence type="ECO:0000256" key="3">
    <source>
        <dbReference type="ARBA" id="ARBA00022771"/>
    </source>
</evidence>
<dbReference type="RefSeq" id="XP_029348151.1">
    <property type="nucleotide sequence ID" value="XM_029492291.1"/>
</dbReference>
<dbReference type="InterPro" id="IPR007021">
    <property type="entry name" value="DUF659"/>
</dbReference>
<dbReference type="GO" id="GO:0008270">
    <property type="term" value="F:zinc ion binding"/>
    <property type="evidence" value="ECO:0007669"/>
    <property type="project" value="UniProtKB-KW"/>
</dbReference>
<feature type="domain" description="HAT C-terminal dimerisation" evidence="8">
    <location>
        <begin position="497"/>
        <end position="574"/>
    </location>
</feature>
<name>A0A8R2JVT7_ACYPI</name>
<feature type="domain" description="DUF659" evidence="7">
    <location>
        <begin position="201"/>
        <end position="307"/>
    </location>
</feature>
<dbReference type="GO" id="GO:0005634">
    <property type="term" value="C:nucleus"/>
    <property type="evidence" value="ECO:0007669"/>
    <property type="project" value="UniProtKB-SubCell"/>
</dbReference>
<accession>A0A8R2JVT7</accession>
<dbReference type="Pfam" id="PF04937">
    <property type="entry name" value="DUF659"/>
    <property type="match status" value="1"/>
</dbReference>
<reference evidence="9" key="2">
    <citation type="submission" date="2022-06" db="UniProtKB">
        <authorList>
            <consortium name="EnsemblMetazoa"/>
        </authorList>
    </citation>
    <scope>IDENTIFICATION</scope>
</reference>
<keyword evidence="5" id="KW-0539">Nucleus</keyword>
<dbReference type="Proteomes" id="UP000007819">
    <property type="component" value="Unassembled WGS sequence"/>
</dbReference>
<dbReference type="InterPro" id="IPR012337">
    <property type="entry name" value="RNaseH-like_sf"/>
</dbReference>
<dbReference type="PANTHER" id="PTHR46481">
    <property type="entry name" value="ZINC FINGER BED DOMAIN-CONTAINING PROTEIN 4"/>
    <property type="match status" value="1"/>
</dbReference>
<keyword evidence="10" id="KW-1185">Reference proteome</keyword>
<dbReference type="InterPro" id="IPR052035">
    <property type="entry name" value="ZnF_BED_domain_contain"/>
</dbReference>
<evidence type="ECO:0000256" key="5">
    <source>
        <dbReference type="ARBA" id="ARBA00023242"/>
    </source>
</evidence>
<keyword evidence="3" id="KW-0863">Zinc-finger</keyword>